<name>A0ABS4W4M4_9PSEU</name>
<keyword evidence="5" id="KW-1185">Reference proteome</keyword>
<protein>
    <recommendedName>
        <fullName evidence="3">ARB-07466-like C-terminal domain-containing protein</fullName>
    </recommendedName>
</protein>
<feature type="domain" description="ARB-07466-like C-terminal" evidence="3">
    <location>
        <begin position="268"/>
        <end position="376"/>
    </location>
</feature>
<dbReference type="InterPro" id="IPR023346">
    <property type="entry name" value="Lysozyme-like_dom_sf"/>
</dbReference>
<evidence type="ECO:0000256" key="2">
    <source>
        <dbReference type="SAM" id="SignalP"/>
    </source>
</evidence>
<evidence type="ECO:0000259" key="3">
    <source>
        <dbReference type="Pfam" id="PF26571"/>
    </source>
</evidence>
<keyword evidence="2" id="KW-0732">Signal</keyword>
<feature type="compositionally biased region" description="Basic and acidic residues" evidence="1">
    <location>
        <begin position="198"/>
        <end position="209"/>
    </location>
</feature>
<evidence type="ECO:0000313" key="5">
    <source>
        <dbReference type="Proteomes" id="UP001519295"/>
    </source>
</evidence>
<evidence type="ECO:0000256" key="1">
    <source>
        <dbReference type="SAM" id="MobiDB-lite"/>
    </source>
</evidence>
<dbReference type="InterPro" id="IPR058593">
    <property type="entry name" value="ARB_07466-like_C"/>
</dbReference>
<accession>A0ABS4W4M4</accession>
<reference evidence="4 5" key="1">
    <citation type="submission" date="2021-03" db="EMBL/GenBank/DDBJ databases">
        <title>Sequencing the genomes of 1000 actinobacteria strains.</title>
        <authorList>
            <person name="Klenk H.-P."/>
        </authorList>
    </citation>
    <scope>NUCLEOTIDE SEQUENCE [LARGE SCALE GENOMIC DNA]</scope>
    <source>
        <strain evidence="4 5">DSM 45256</strain>
    </source>
</reference>
<evidence type="ECO:0000313" key="4">
    <source>
        <dbReference type="EMBL" id="MBP2371165.1"/>
    </source>
</evidence>
<feature type="signal peptide" evidence="2">
    <location>
        <begin position="1"/>
        <end position="23"/>
    </location>
</feature>
<feature type="compositionally biased region" description="Pro residues" evidence="1">
    <location>
        <begin position="216"/>
        <end position="226"/>
    </location>
</feature>
<dbReference type="SUPFAM" id="SSF53955">
    <property type="entry name" value="Lysozyme-like"/>
    <property type="match status" value="1"/>
</dbReference>
<dbReference type="Pfam" id="PF26571">
    <property type="entry name" value="VldE"/>
    <property type="match status" value="1"/>
</dbReference>
<proteinExistence type="predicted"/>
<dbReference type="EMBL" id="JAGINU010000001">
    <property type="protein sequence ID" value="MBP2371165.1"/>
    <property type="molecule type" value="Genomic_DNA"/>
</dbReference>
<dbReference type="Gene3D" id="1.10.530.10">
    <property type="match status" value="1"/>
</dbReference>
<comment type="caution">
    <text evidence="4">The sequence shown here is derived from an EMBL/GenBank/DDBJ whole genome shotgun (WGS) entry which is preliminary data.</text>
</comment>
<dbReference type="Proteomes" id="UP001519295">
    <property type="component" value="Unassembled WGS sequence"/>
</dbReference>
<organism evidence="4 5">
    <name type="scientific">Pseudonocardia parietis</name>
    <dbReference type="NCBI Taxonomy" id="570936"/>
    <lineage>
        <taxon>Bacteria</taxon>
        <taxon>Bacillati</taxon>
        <taxon>Actinomycetota</taxon>
        <taxon>Actinomycetes</taxon>
        <taxon>Pseudonocardiales</taxon>
        <taxon>Pseudonocardiaceae</taxon>
        <taxon>Pseudonocardia</taxon>
    </lineage>
</organism>
<feature type="chain" id="PRO_5046621737" description="ARB-07466-like C-terminal domain-containing protein" evidence="2">
    <location>
        <begin position="24"/>
        <end position="397"/>
    </location>
</feature>
<dbReference type="RefSeq" id="WP_210034871.1">
    <property type="nucleotide sequence ID" value="NZ_JAGINU010000001.1"/>
</dbReference>
<feature type="region of interest" description="Disordered" evidence="1">
    <location>
        <begin position="191"/>
        <end position="249"/>
    </location>
</feature>
<gene>
    <name evidence="4" type="ORF">JOF36_006861</name>
</gene>
<sequence length="397" mass="40982">MRIVLVVLAVVAVLVAAPPAAGAIAKPSDVDETMVPDAARPHLPLIADLTTDGCPELPPAWVVAQVQAESGWDPGLRTGHAAGLLQVSERTWVAAGGASWPDPALTDPAAHLRVVVPWLCSTLRAAAGHLATTPKDVTVLDAMLVCHVAGCRRVTGSTSGVPAPGEADCAQACAAAVRRYLDAVHDLVGRYGPGTPPVDDRERAHDRVPAAEPAAPGAPQPEPAAPGAPQSEPVAPAAPPADPAAAPAPAWTGGATGCVRPDPVRSGGCLTGATAHGLAAAEAVFDPVIENVGCWDEHVQNPSSDHPKGRACDLFTGPAGHFADGADLDEGWRIAHWFAANSEPLGVRYLIWQGRYWDPSVRDDGTGWGRRYTGGGVYDTSDPTGGHYDHVHVSFAE</sequence>